<dbReference type="EMBL" id="CP058708">
    <property type="protein sequence ID" value="QLH50225.1"/>
    <property type="molecule type" value="Genomic_DNA"/>
</dbReference>
<protein>
    <submittedName>
        <fullName evidence="1">Uncharacterized protein</fullName>
    </submittedName>
</protein>
<dbReference type="Proteomes" id="UP000509684">
    <property type="component" value="Chromosome"/>
</dbReference>
<evidence type="ECO:0000313" key="2">
    <source>
        <dbReference type="Proteomes" id="UP000509684"/>
    </source>
</evidence>
<organism evidence="1 2">
    <name type="scientific">Candidatus Accumulibacter cognatus</name>
    <dbReference type="NCBI Taxonomy" id="2954383"/>
    <lineage>
        <taxon>Bacteria</taxon>
        <taxon>Pseudomonadati</taxon>
        <taxon>Pseudomonadota</taxon>
        <taxon>Betaproteobacteria</taxon>
        <taxon>Candidatus Accumulibacter</taxon>
    </lineage>
</organism>
<dbReference type="KEGG" id="acog:HWD57_10870"/>
<sequence length="391" mass="39596">MTDTSVKFFHSGLTGAPVLSGTAGSLIAVLDACLVNGFAVSAVANLVVSGGVATATISAGHSAEVGSVVLVSGAAPGGLNGEKKVLSVGAGNTTLTFDATGISDQTARGTISLKLAGAGWSKAFSGTNLAAYKSGNVAATQCLLRVDDTAGKTARVVGYQTMTAISTGSGPFPTSTQRSGGSWWTKSTVADGSARAWTLVADDRMFYLITAYHPTYPAGGAFIAFGDFLPVKSGDAWACVLSGYASDKSGSAPGDTNDFGVLRNAADELYFARSYGGVGSSATAYKAFSLLTPSTSVGFASGAGPMPYPNGPDQGLYLSQTNLFESFAGAFRGVAPGVYCCPQTVPLGLFAANASIANVANLLDREVRVMPFGAGVTTAAFAFFDTTGPWR</sequence>
<accession>A0A7D5SKT3</accession>
<gene>
    <name evidence="1" type="ORF">HWD57_10870</name>
</gene>
<reference evidence="1 2" key="1">
    <citation type="journal article" date="2019" name="Microbiome">
        <title>Annotated bacterial chromosomes from frame-shift-corrected long-read metagenomic data.</title>
        <authorList>
            <person name="Arumugam K."/>
            <person name="Bagci C."/>
            <person name="Bessarab I."/>
            <person name="Beier S."/>
            <person name="Buchfink B."/>
            <person name="Gorska A."/>
            <person name="Qiu G."/>
            <person name="Huson D.H."/>
            <person name="Williams R.B.H."/>
        </authorList>
    </citation>
    <scope>NUCLEOTIDE SEQUENCE [LARGE SCALE GENOMIC DNA]</scope>
    <source>
        <strain evidence="1">SSA1</strain>
    </source>
</reference>
<dbReference type="AlphaFoldDB" id="A0A7D5SKT3"/>
<proteinExistence type="predicted"/>
<name>A0A7D5SKT3_9PROT</name>
<evidence type="ECO:0000313" key="1">
    <source>
        <dbReference type="EMBL" id="QLH50225.1"/>
    </source>
</evidence>